<feature type="chain" id="PRO_5028177535" evidence="2">
    <location>
        <begin position="18"/>
        <end position="318"/>
    </location>
</feature>
<name>A0A6S6TQE3_9BACT</name>
<dbReference type="PROSITE" id="PS50082">
    <property type="entry name" value="WD_REPEATS_2"/>
    <property type="match status" value="1"/>
</dbReference>
<dbReference type="EMBL" id="CACVAS010000107">
    <property type="protein sequence ID" value="CAA6818508.1"/>
    <property type="molecule type" value="Genomic_DNA"/>
</dbReference>
<dbReference type="PROSITE" id="PS50294">
    <property type="entry name" value="WD_REPEATS_REGION"/>
    <property type="match status" value="1"/>
</dbReference>
<dbReference type="SUPFAM" id="SSF50978">
    <property type="entry name" value="WD40 repeat-like"/>
    <property type="match status" value="1"/>
</dbReference>
<dbReference type="AlphaFoldDB" id="A0A6S6TQE3"/>
<dbReference type="InterPro" id="IPR001680">
    <property type="entry name" value="WD40_rpt"/>
</dbReference>
<proteinExistence type="predicted"/>
<keyword evidence="1" id="KW-0853">WD repeat</keyword>
<evidence type="ECO:0000256" key="1">
    <source>
        <dbReference type="PROSITE-ProRule" id="PRU00221"/>
    </source>
</evidence>
<feature type="signal peptide" evidence="2">
    <location>
        <begin position="1"/>
        <end position="17"/>
    </location>
</feature>
<dbReference type="Gene3D" id="2.130.10.10">
    <property type="entry name" value="YVTN repeat-like/Quinoprotein amine dehydrogenase"/>
    <property type="match status" value="2"/>
</dbReference>
<dbReference type="InterPro" id="IPR015943">
    <property type="entry name" value="WD40/YVTN_repeat-like_dom_sf"/>
</dbReference>
<sequence>MIKIFLMLCCSVMGLYAVSSVSPIHEIKVDGIVKDMTLHDDELLIGTDAGALHVYDYVNKVFTKQIQLDKVEDFVGDKIEARVFSVDKMQNRYLLLSTAGKGGYSNLWMHENNVTTQLLFPEDRQAVIKARFVDKGYILLGYLSNEAVLFDIKNKKELYKVQLSPSKFSDFALNEDKTQAVFSCESGVLSVIETKTGKVLHTLKGQNLDNVYKVDYKQGIVSAAGQDRRGALYDVMLNQGTYIEGSFLIYSTALSPSANKVAFTMDEKNNISIYNHSTKSKIVELQGQKSTLNTIIFKDENTLFSSSDDDTVMMWRLK</sequence>
<organism evidence="3">
    <name type="scientific">uncultured Sulfurovum sp</name>
    <dbReference type="NCBI Taxonomy" id="269237"/>
    <lineage>
        <taxon>Bacteria</taxon>
        <taxon>Pseudomonadati</taxon>
        <taxon>Campylobacterota</taxon>
        <taxon>Epsilonproteobacteria</taxon>
        <taxon>Campylobacterales</taxon>
        <taxon>Sulfurovaceae</taxon>
        <taxon>Sulfurovum</taxon>
        <taxon>environmental samples</taxon>
    </lineage>
</organism>
<gene>
    <name evidence="3" type="ORF">HELGO_WM425</name>
</gene>
<evidence type="ECO:0000313" key="3">
    <source>
        <dbReference type="EMBL" id="CAA6818508.1"/>
    </source>
</evidence>
<feature type="repeat" description="WD" evidence="1">
    <location>
        <begin position="285"/>
        <end position="318"/>
    </location>
</feature>
<keyword evidence="2" id="KW-0732">Signal</keyword>
<dbReference type="InterPro" id="IPR036322">
    <property type="entry name" value="WD40_repeat_dom_sf"/>
</dbReference>
<evidence type="ECO:0000256" key="2">
    <source>
        <dbReference type="SAM" id="SignalP"/>
    </source>
</evidence>
<accession>A0A6S6TQE3</accession>
<dbReference type="SMART" id="SM00320">
    <property type="entry name" value="WD40"/>
    <property type="match status" value="3"/>
</dbReference>
<protein>
    <submittedName>
        <fullName evidence="3">Periplasmic nitrate reductase component NapL</fullName>
    </submittedName>
</protein>
<reference evidence="3" key="1">
    <citation type="submission" date="2020-01" db="EMBL/GenBank/DDBJ databases">
        <authorList>
            <person name="Meier V. D."/>
            <person name="Meier V D."/>
        </authorList>
    </citation>
    <scope>NUCLEOTIDE SEQUENCE</scope>
    <source>
        <strain evidence="3">HLG_WM_MAG_01</strain>
    </source>
</reference>